<proteinExistence type="predicted"/>
<dbReference type="CDD" id="cd09272">
    <property type="entry name" value="RNase_HI_RT_Ty1"/>
    <property type="match status" value="1"/>
</dbReference>
<sequence length="439" mass="49351">MSDEIDAFARNGTMDLVPRQPHHNVIGFSKAWPIQQLDVNNAFLQGTLNEEVDMEQPPGFIDSDKPSHVCRLRKAIYGLKEAPRAWYTELKTFLISIGFNNSLSDTSLFVLKQGPHYIYLLVYVDDILVTGSSKEGITKILTLLADRFSVKDLKDLNYFLGLEAYRTDQGLHLCQRKYIVDLLHRYNMQNAKPVSTPMASHPKLSLTSSATLKDPTSYRKLVGSLQYLAFTTLDIAYVVNHLSQFMHQPTEEHLQAAKRILRYLAGTPTHGIFFFANNPLGIHAFSDADWAGDSDNYTSTNAYIIYIGSHPVSWTAKKQRGVARSSTEAEYRVVANTAAEISWACNVLTELGITLPTKPVVYCDNIGTTFLCSNPVFHSRMKHIVVDYHFIRGQIQQGALRVAHVHTKDQLADTLTKPLPRPRFLELRDKIGVAEAPPS</sequence>
<dbReference type="Pfam" id="PF07727">
    <property type="entry name" value="RVT_2"/>
    <property type="match status" value="1"/>
</dbReference>
<gene>
    <name evidence="3" type="primary">LOC109130875</name>
</gene>
<feature type="domain" description="Reverse transcriptase Ty1/copia-type" evidence="1">
    <location>
        <begin position="29"/>
        <end position="199"/>
    </location>
</feature>
<name>A0ABM1RBW4_CAMSA</name>
<dbReference type="InterPro" id="IPR013103">
    <property type="entry name" value="RVT_2"/>
</dbReference>
<evidence type="ECO:0000313" key="2">
    <source>
        <dbReference type="Proteomes" id="UP000694864"/>
    </source>
</evidence>
<organism evidence="2 3">
    <name type="scientific">Camelina sativa</name>
    <name type="common">False flax</name>
    <name type="synonym">Myagrum sativum</name>
    <dbReference type="NCBI Taxonomy" id="90675"/>
    <lineage>
        <taxon>Eukaryota</taxon>
        <taxon>Viridiplantae</taxon>
        <taxon>Streptophyta</taxon>
        <taxon>Embryophyta</taxon>
        <taxon>Tracheophyta</taxon>
        <taxon>Spermatophyta</taxon>
        <taxon>Magnoliopsida</taxon>
        <taxon>eudicotyledons</taxon>
        <taxon>Gunneridae</taxon>
        <taxon>Pentapetalae</taxon>
        <taxon>rosids</taxon>
        <taxon>malvids</taxon>
        <taxon>Brassicales</taxon>
        <taxon>Brassicaceae</taxon>
        <taxon>Camelineae</taxon>
        <taxon>Camelina</taxon>
    </lineage>
</organism>
<accession>A0ABM1RBW4</accession>
<evidence type="ECO:0000259" key="1">
    <source>
        <dbReference type="Pfam" id="PF07727"/>
    </source>
</evidence>
<dbReference type="GeneID" id="109130875"/>
<keyword evidence="2" id="KW-1185">Reference proteome</keyword>
<reference evidence="3" key="2">
    <citation type="submission" date="2025-08" db="UniProtKB">
        <authorList>
            <consortium name="RefSeq"/>
        </authorList>
    </citation>
    <scope>IDENTIFICATION</scope>
    <source>
        <tissue evidence="3">Leaf</tissue>
    </source>
</reference>
<reference evidence="2" key="1">
    <citation type="journal article" date="2014" name="Nat. Commun.">
        <title>The emerging biofuel crop Camelina sativa retains a highly undifferentiated hexaploid genome structure.</title>
        <authorList>
            <person name="Kagale S."/>
            <person name="Koh C."/>
            <person name="Nixon J."/>
            <person name="Bollina V."/>
            <person name="Clarke W.E."/>
            <person name="Tuteja R."/>
            <person name="Spillane C."/>
            <person name="Robinson S.J."/>
            <person name="Links M.G."/>
            <person name="Clarke C."/>
            <person name="Higgins E.E."/>
            <person name="Huebert T."/>
            <person name="Sharpe A.G."/>
            <person name="Parkin I.A."/>
        </authorList>
    </citation>
    <scope>NUCLEOTIDE SEQUENCE [LARGE SCALE GENOMIC DNA]</scope>
    <source>
        <strain evidence="2">cv. DH55</strain>
    </source>
</reference>
<dbReference type="InterPro" id="IPR043502">
    <property type="entry name" value="DNA/RNA_pol_sf"/>
</dbReference>
<dbReference type="RefSeq" id="XP_019096502.1">
    <property type="nucleotide sequence ID" value="XM_019240957.1"/>
</dbReference>
<protein>
    <submittedName>
        <fullName evidence="3">Uncharacterized protein LOC109130875</fullName>
    </submittedName>
</protein>
<dbReference type="Proteomes" id="UP000694864">
    <property type="component" value="Chromosome 3"/>
</dbReference>
<dbReference type="PANTHER" id="PTHR11439:SF455">
    <property type="entry name" value="RLK (RECEPTOR-LIKE PROTEIN KINASE) 8, PUTATIVE-RELATED"/>
    <property type="match status" value="1"/>
</dbReference>
<dbReference type="PANTHER" id="PTHR11439">
    <property type="entry name" value="GAG-POL-RELATED RETROTRANSPOSON"/>
    <property type="match status" value="1"/>
</dbReference>
<dbReference type="SUPFAM" id="SSF56672">
    <property type="entry name" value="DNA/RNA polymerases"/>
    <property type="match status" value="1"/>
</dbReference>
<evidence type="ECO:0000313" key="3">
    <source>
        <dbReference type="RefSeq" id="XP_019096502.1"/>
    </source>
</evidence>